<dbReference type="SUPFAM" id="SSF46785">
    <property type="entry name" value="Winged helix' DNA-binding domain"/>
    <property type="match status" value="1"/>
</dbReference>
<name>A0A7W5A3M2_9ACTN</name>
<dbReference type="RefSeq" id="WP_183543934.1">
    <property type="nucleotide sequence ID" value="NZ_BMQT01000003.1"/>
</dbReference>
<proteinExistence type="predicted"/>
<evidence type="ECO:0000259" key="1">
    <source>
        <dbReference type="PROSITE" id="PS50995"/>
    </source>
</evidence>
<dbReference type="PANTHER" id="PTHR33164">
    <property type="entry name" value="TRANSCRIPTIONAL REGULATOR, MARR FAMILY"/>
    <property type="match status" value="1"/>
</dbReference>
<dbReference type="GO" id="GO:0006950">
    <property type="term" value="P:response to stress"/>
    <property type="evidence" value="ECO:0007669"/>
    <property type="project" value="TreeGrafter"/>
</dbReference>
<dbReference type="InterPro" id="IPR036390">
    <property type="entry name" value="WH_DNA-bd_sf"/>
</dbReference>
<dbReference type="EMBL" id="JACHXG010000003">
    <property type="protein sequence ID" value="MBB3088649.1"/>
    <property type="molecule type" value="Genomic_DNA"/>
</dbReference>
<dbReference type="SMART" id="SM00347">
    <property type="entry name" value="HTH_MARR"/>
    <property type="match status" value="1"/>
</dbReference>
<dbReference type="GO" id="GO:0003700">
    <property type="term" value="F:DNA-binding transcription factor activity"/>
    <property type="evidence" value="ECO:0007669"/>
    <property type="project" value="InterPro"/>
</dbReference>
<dbReference type="InterPro" id="IPR000835">
    <property type="entry name" value="HTH_MarR-typ"/>
</dbReference>
<dbReference type="PROSITE" id="PS50995">
    <property type="entry name" value="HTH_MARR_2"/>
    <property type="match status" value="1"/>
</dbReference>
<dbReference type="Pfam" id="PF12802">
    <property type="entry name" value="MarR_2"/>
    <property type="match status" value="1"/>
</dbReference>
<dbReference type="GO" id="GO:0003677">
    <property type="term" value="F:DNA binding"/>
    <property type="evidence" value="ECO:0007669"/>
    <property type="project" value="UniProtKB-KW"/>
</dbReference>
<reference evidence="2 3" key="1">
    <citation type="submission" date="2020-08" db="EMBL/GenBank/DDBJ databases">
        <title>Genomic Encyclopedia of Type Strains, Phase III (KMG-III): the genomes of soil and plant-associated and newly described type strains.</title>
        <authorList>
            <person name="Whitman W."/>
        </authorList>
    </citation>
    <scope>NUCLEOTIDE SEQUENCE [LARGE SCALE GENOMIC DNA]</scope>
    <source>
        <strain evidence="2 3">CECT 3302</strain>
    </source>
</reference>
<dbReference type="Gene3D" id="1.10.10.10">
    <property type="entry name" value="Winged helix-like DNA-binding domain superfamily/Winged helix DNA-binding domain"/>
    <property type="match status" value="1"/>
</dbReference>
<comment type="caution">
    <text evidence="2">The sequence shown here is derived from an EMBL/GenBank/DDBJ whole genome shotgun (WGS) entry which is preliminary data.</text>
</comment>
<keyword evidence="3" id="KW-1185">Reference proteome</keyword>
<dbReference type="InterPro" id="IPR039422">
    <property type="entry name" value="MarR/SlyA-like"/>
</dbReference>
<organism evidence="2 3">
    <name type="scientific">Nocardioides albus</name>
    <dbReference type="NCBI Taxonomy" id="1841"/>
    <lineage>
        <taxon>Bacteria</taxon>
        <taxon>Bacillati</taxon>
        <taxon>Actinomycetota</taxon>
        <taxon>Actinomycetes</taxon>
        <taxon>Propionibacteriales</taxon>
        <taxon>Nocardioidaceae</taxon>
        <taxon>Nocardioides</taxon>
    </lineage>
</organism>
<feature type="domain" description="HTH marR-type" evidence="1">
    <location>
        <begin position="1"/>
        <end position="135"/>
    </location>
</feature>
<keyword evidence="2" id="KW-0238">DNA-binding</keyword>
<evidence type="ECO:0000313" key="3">
    <source>
        <dbReference type="Proteomes" id="UP000577707"/>
    </source>
</evidence>
<dbReference type="Proteomes" id="UP000577707">
    <property type="component" value="Unassembled WGS sequence"/>
</dbReference>
<sequence>MSEDGNRLGAELSLRVVMFHEAIARRLGVSNSEHKMLDLVARHADGITPGELSAATGLSNAAVTKIIDKLVAADYVRRERSSRDRRSFRIRTTPHFQQTSRPTAAGLARRIEEMNQGFDQEELAAIGRWITGVIEALKVETERLESRGR</sequence>
<accession>A0A7W5A3M2</accession>
<dbReference type="PRINTS" id="PR00598">
    <property type="entry name" value="HTHMARR"/>
</dbReference>
<protein>
    <submittedName>
        <fullName evidence="2">DNA-binding MarR family transcriptional regulator</fullName>
    </submittedName>
</protein>
<dbReference type="PANTHER" id="PTHR33164:SF106">
    <property type="entry name" value="TRANSCRIPTIONAL REGULATORY PROTEIN"/>
    <property type="match status" value="1"/>
</dbReference>
<gene>
    <name evidence="2" type="ORF">FHS12_001590</name>
</gene>
<dbReference type="AlphaFoldDB" id="A0A7W5A3M2"/>
<evidence type="ECO:0000313" key="2">
    <source>
        <dbReference type="EMBL" id="MBB3088649.1"/>
    </source>
</evidence>
<dbReference type="InterPro" id="IPR036388">
    <property type="entry name" value="WH-like_DNA-bd_sf"/>
</dbReference>